<proteinExistence type="predicted"/>
<dbReference type="InterPro" id="IPR024453">
    <property type="entry name" value="Peptidase_C92"/>
</dbReference>
<protein>
    <submittedName>
        <fullName evidence="2">YiiX family permuted papain-like enzyme</fullName>
    </submittedName>
</protein>
<reference evidence="2 3" key="1">
    <citation type="submission" date="2018-09" db="EMBL/GenBank/DDBJ databases">
        <title>The draft genome of Acinetobacter spp. strains.</title>
        <authorList>
            <person name="Qin J."/>
            <person name="Feng Y."/>
            <person name="Zong Z."/>
        </authorList>
    </citation>
    <scope>NUCLEOTIDE SEQUENCE [LARGE SCALE GENOMIC DNA]</scope>
    <source>
        <strain evidence="2 3">WCHAc060115</strain>
    </source>
</reference>
<name>A0A3A8EXB9_9GAMM</name>
<feature type="signal peptide" evidence="1">
    <location>
        <begin position="1"/>
        <end position="17"/>
    </location>
</feature>
<accession>A0A3A8EXB9</accession>
<dbReference type="NCBIfam" id="NF007458">
    <property type="entry name" value="PRK10030.1"/>
    <property type="match status" value="1"/>
</dbReference>
<sequence length="193" mass="22306">MNKLLIVLMFLPSLSYATRYQTGDIIFHTSKSAQSIVIQKATHSPYSHMGMLVNKNGKLWVLEAIQPVKYTAFNDWVNRGVNQQYVVKRLNCDLSRQQQNTLVKNAEKYLGKPYDIYFEWNNDAIYCSEIIWKAYNDALGIQLAPLQKLNRFDLSDLKVKALMKQRYGQNIPLQETVIAPKAIFESKQLITVK</sequence>
<dbReference type="Pfam" id="PF05708">
    <property type="entry name" value="Peptidase_C92"/>
    <property type="match status" value="1"/>
</dbReference>
<dbReference type="EMBL" id="RAXT01000006">
    <property type="protein sequence ID" value="RKG39215.1"/>
    <property type="molecule type" value="Genomic_DNA"/>
</dbReference>
<evidence type="ECO:0000313" key="2">
    <source>
        <dbReference type="EMBL" id="RKG39215.1"/>
    </source>
</evidence>
<dbReference type="RefSeq" id="WP_120383233.1">
    <property type="nucleotide sequence ID" value="NZ_RAXT01000006.1"/>
</dbReference>
<organism evidence="2 3">
    <name type="scientific">Acinetobacter rongchengensis</name>
    <dbReference type="NCBI Taxonomy" id="2419601"/>
    <lineage>
        <taxon>Bacteria</taxon>
        <taxon>Pseudomonadati</taxon>
        <taxon>Pseudomonadota</taxon>
        <taxon>Gammaproteobacteria</taxon>
        <taxon>Moraxellales</taxon>
        <taxon>Moraxellaceae</taxon>
        <taxon>Acinetobacter</taxon>
    </lineage>
</organism>
<dbReference type="Gene3D" id="3.90.1720.10">
    <property type="entry name" value="endopeptidase domain like (from Nostoc punctiforme)"/>
    <property type="match status" value="1"/>
</dbReference>
<gene>
    <name evidence="2" type="ORF">D7V20_05005</name>
</gene>
<dbReference type="AlphaFoldDB" id="A0A3A8EXB9"/>
<comment type="caution">
    <text evidence="2">The sequence shown here is derived from an EMBL/GenBank/DDBJ whole genome shotgun (WGS) entry which is preliminary data.</text>
</comment>
<evidence type="ECO:0000313" key="3">
    <source>
        <dbReference type="Proteomes" id="UP000280405"/>
    </source>
</evidence>
<evidence type="ECO:0000256" key="1">
    <source>
        <dbReference type="SAM" id="SignalP"/>
    </source>
</evidence>
<dbReference type="Proteomes" id="UP000280405">
    <property type="component" value="Unassembled WGS sequence"/>
</dbReference>
<dbReference type="OrthoDB" id="195541at2"/>
<dbReference type="SUPFAM" id="SSF54001">
    <property type="entry name" value="Cysteine proteinases"/>
    <property type="match status" value="1"/>
</dbReference>
<keyword evidence="3" id="KW-1185">Reference proteome</keyword>
<dbReference type="InterPro" id="IPR038765">
    <property type="entry name" value="Papain-like_cys_pep_sf"/>
</dbReference>
<feature type="chain" id="PRO_5017189637" evidence="1">
    <location>
        <begin position="18"/>
        <end position="193"/>
    </location>
</feature>
<keyword evidence="1" id="KW-0732">Signal</keyword>